<dbReference type="GO" id="GO:0005634">
    <property type="term" value="C:nucleus"/>
    <property type="evidence" value="ECO:0007669"/>
    <property type="project" value="TreeGrafter"/>
</dbReference>
<dbReference type="AlphaFoldDB" id="A0A132AHS2"/>
<evidence type="ECO:0000256" key="2">
    <source>
        <dbReference type="ARBA" id="ARBA00022490"/>
    </source>
</evidence>
<dbReference type="InterPro" id="IPR040388">
    <property type="entry name" value="CXXC4/CXXC5"/>
</dbReference>
<reference evidence="8 9" key="1">
    <citation type="journal article" date="2015" name="Parasit. Vectors">
        <title>Draft genome of the scabies mite.</title>
        <authorList>
            <person name="Rider S.D.Jr."/>
            <person name="Morgan M.S."/>
            <person name="Arlian L.G."/>
        </authorList>
    </citation>
    <scope>NUCLEOTIDE SEQUENCE [LARGE SCALE GENOMIC DNA]</scope>
    <source>
        <strain evidence="8">Arlian Lab</strain>
    </source>
</reference>
<evidence type="ECO:0000313" key="8">
    <source>
        <dbReference type="EMBL" id="KPM10546.1"/>
    </source>
</evidence>
<name>A0A132AHS2_SARSC</name>
<feature type="compositionally biased region" description="Low complexity" evidence="7">
    <location>
        <begin position="432"/>
        <end position="469"/>
    </location>
</feature>
<dbReference type="PANTHER" id="PTHR13419">
    <property type="entry name" value="ZINC FINGER-CONTAINING"/>
    <property type="match status" value="1"/>
</dbReference>
<comment type="caution">
    <text evidence="8">The sequence shown here is derived from an EMBL/GenBank/DDBJ whole genome shotgun (WGS) entry which is preliminary data.</text>
</comment>
<dbReference type="OrthoDB" id="8854879at2759"/>
<evidence type="ECO:0000256" key="7">
    <source>
        <dbReference type="SAM" id="MobiDB-lite"/>
    </source>
</evidence>
<dbReference type="EMBL" id="JXLN01015384">
    <property type="protein sequence ID" value="KPM10546.1"/>
    <property type="molecule type" value="Genomic_DNA"/>
</dbReference>
<feature type="compositionally biased region" description="Polar residues" evidence="7">
    <location>
        <begin position="41"/>
        <end position="88"/>
    </location>
</feature>
<dbReference type="Proteomes" id="UP000616769">
    <property type="component" value="Unassembled WGS sequence"/>
</dbReference>
<organism evidence="8 9">
    <name type="scientific">Sarcoptes scabiei</name>
    <name type="common">Itch mite</name>
    <name type="synonym">Acarus scabiei</name>
    <dbReference type="NCBI Taxonomy" id="52283"/>
    <lineage>
        <taxon>Eukaryota</taxon>
        <taxon>Metazoa</taxon>
        <taxon>Ecdysozoa</taxon>
        <taxon>Arthropoda</taxon>
        <taxon>Chelicerata</taxon>
        <taxon>Arachnida</taxon>
        <taxon>Acari</taxon>
        <taxon>Acariformes</taxon>
        <taxon>Sarcoptiformes</taxon>
        <taxon>Astigmata</taxon>
        <taxon>Psoroptidia</taxon>
        <taxon>Sarcoptoidea</taxon>
        <taxon>Sarcoptidae</taxon>
        <taxon>Sarcoptinae</taxon>
        <taxon>Sarcoptes</taxon>
    </lineage>
</organism>
<evidence type="ECO:0000256" key="3">
    <source>
        <dbReference type="ARBA" id="ARBA00022723"/>
    </source>
</evidence>
<sequence length="541" mass="58918">MDKVTSNKKSPKPKTRAKKSSNSVSSSKTSPSPSAPTSQSYRPQQQPQISAVQSNPPNFHSSSSEWMPNVNIKNRSVFSHTSSTNDPQMGTLPHPIQSNLPDHYDPSRIPHQSNAYGPPPTHIQHHQPLPPQGPPMNGNQSMPGMSPYGHYVPKQPQQYPSEYGPVSGHYNSYGYPPQPVSHPDQSNLALDNNGRPSSAPDKMNGMVNDRRTPGRSPGLVDNVLSHGPTNSPIPMMMPPINHNGYGGGSVYGQSNMQLSHSNGPSMYGGMQQQPGMPMNSMPPPPYQYQATYPPNEMSKKMRINDTGESMDPNNPRLMVQDNNQFLQHHPQAPPPQHHLGPANHLPQSPHHSHMNINHHYSHQVPSSSSVMPIRSHPNVYNPNNSLSHSQSIGQQSVISNNQNTSNSRIPEQWDSSGVGTQALKSLPNGQLSSSTMTPSSSSSSSSSTSSQAPPAPSTTPTTPGANNNAENEKIAKKKRKRCGNCPGCIRKDNCGECGPCKSVRSHQICKMRKCDQLKTKKEKVGGKNSTISMLFLDEFKS</sequence>
<keyword evidence="5" id="KW-0862">Zinc</keyword>
<accession>A0A132AHS2</accession>
<feature type="compositionally biased region" description="Polar residues" evidence="7">
    <location>
        <begin position="378"/>
        <end position="431"/>
    </location>
</feature>
<evidence type="ECO:0000256" key="1">
    <source>
        <dbReference type="ARBA" id="ARBA00004496"/>
    </source>
</evidence>
<proteinExistence type="predicted"/>
<feature type="compositionally biased region" description="Basic residues" evidence="7">
    <location>
        <begin position="9"/>
        <end position="19"/>
    </location>
</feature>
<feature type="compositionally biased region" description="Polar residues" evidence="7">
    <location>
        <begin position="183"/>
        <end position="196"/>
    </location>
</feature>
<dbReference type="GO" id="GO:0005737">
    <property type="term" value="C:cytoplasm"/>
    <property type="evidence" value="ECO:0007669"/>
    <property type="project" value="UniProtKB-SubCell"/>
</dbReference>
<dbReference type="PROSITE" id="PS51058">
    <property type="entry name" value="ZF_CXXC"/>
    <property type="match status" value="1"/>
</dbReference>
<dbReference type="InterPro" id="IPR002857">
    <property type="entry name" value="Znf_CXXC"/>
</dbReference>
<evidence type="ECO:0000256" key="6">
    <source>
        <dbReference type="ARBA" id="ARBA00023125"/>
    </source>
</evidence>
<gene>
    <name evidence="8" type="ORF">QR98_0091040</name>
</gene>
<feature type="region of interest" description="Disordered" evidence="7">
    <location>
        <begin position="326"/>
        <end position="476"/>
    </location>
</feature>
<protein>
    <submittedName>
        <fullName evidence="8">Uncharacterized protein</fullName>
    </submittedName>
</protein>
<keyword evidence="2" id="KW-0963">Cytoplasm</keyword>
<keyword evidence="4" id="KW-0863">Zinc-finger</keyword>
<keyword evidence="6" id="KW-0238">DNA-binding</keyword>
<evidence type="ECO:0000256" key="4">
    <source>
        <dbReference type="ARBA" id="ARBA00022771"/>
    </source>
</evidence>
<dbReference type="VEuPathDB" id="VectorBase:SSCA007575"/>
<keyword evidence="3" id="KW-0479">Metal-binding</keyword>
<evidence type="ECO:0000313" key="9">
    <source>
        <dbReference type="Proteomes" id="UP000616769"/>
    </source>
</evidence>
<feature type="compositionally biased region" description="Low complexity" evidence="7">
    <location>
        <begin position="20"/>
        <end position="40"/>
    </location>
</feature>
<dbReference type="GO" id="GO:0008327">
    <property type="term" value="F:methyl-CpG binding"/>
    <property type="evidence" value="ECO:0007669"/>
    <property type="project" value="TreeGrafter"/>
</dbReference>
<dbReference type="PANTHER" id="PTHR13419:SF0">
    <property type="entry name" value="CXXC-TYPE DOMAIN-CONTAINING PROTEIN"/>
    <property type="match status" value="1"/>
</dbReference>
<evidence type="ECO:0000256" key="5">
    <source>
        <dbReference type="ARBA" id="ARBA00022833"/>
    </source>
</evidence>
<comment type="subcellular location">
    <subcellularLocation>
        <location evidence="1">Cytoplasm</location>
    </subcellularLocation>
</comment>
<feature type="region of interest" description="Disordered" evidence="7">
    <location>
        <begin position="1"/>
        <end position="220"/>
    </location>
</feature>
<dbReference type="GO" id="GO:0008270">
    <property type="term" value="F:zinc ion binding"/>
    <property type="evidence" value="ECO:0007669"/>
    <property type="project" value="UniProtKB-KW"/>
</dbReference>